<feature type="compositionally biased region" description="Polar residues" evidence="9">
    <location>
        <begin position="309"/>
        <end position="319"/>
    </location>
</feature>
<evidence type="ECO:0000256" key="4">
    <source>
        <dbReference type="ARBA" id="ARBA00022771"/>
    </source>
</evidence>
<reference evidence="12" key="2">
    <citation type="journal article" date="2010" name="Genome Res.">
        <title>Population genomic sequencing of Coccidioides fungi reveals recent hybridization and transposon control.</title>
        <authorList>
            <person name="Neafsey D.E."/>
            <person name="Barker B.M."/>
            <person name="Sharpton T.J."/>
            <person name="Stajich J.E."/>
            <person name="Park D.J."/>
            <person name="Whiston E."/>
            <person name="Hung C.-Y."/>
            <person name="McMahan C."/>
            <person name="White J."/>
            <person name="Sykes S."/>
            <person name="Heiman D."/>
            <person name="Young S."/>
            <person name="Zeng Q."/>
            <person name="Abouelleil A."/>
            <person name="Aftuck L."/>
            <person name="Bessette D."/>
            <person name="Brown A."/>
            <person name="FitzGerald M."/>
            <person name="Lui A."/>
            <person name="Macdonald J.P."/>
            <person name="Priest M."/>
            <person name="Orbach M.J."/>
            <person name="Galgiani J.N."/>
            <person name="Kirkland T.N."/>
            <person name="Cole G.T."/>
            <person name="Birren B.W."/>
            <person name="Henn M.R."/>
            <person name="Taylor J.W."/>
            <person name="Rounsley S.D."/>
        </authorList>
    </citation>
    <scope>GENOME REANNOTATION</scope>
    <source>
        <strain evidence="12">RS</strain>
    </source>
</reference>
<sequence length="606" mass="67987">MVSFQCEACGDVFTKKKLDPHRGQCRGATFSCLDCMVHFKGTEYRSHTSCMSEAQKYQGALYKEKPAKGQKRKKTVTIADTVAAKGSRNPYVEDAPDVDDIRPPQNEAPPPPPAPSPPPATASLPPAASSKKEEKKDESLNVFEFLVPEDGRNASKVSLGGTKEQMKMVKDAPKLFDVPKELARLTDGREDDESVYDVAYEENGFSYGAGPIPPAPYNQPSNISMEFLTPVPGYKSKGRSKKDYPPSLELNRTNSDKKRKRTNPEHMVTPANQTKFEDDISMEDAPSSMVVNAPTPALNHSGLTGGLSRMTTRYSQSPDSPDYRSDREYLNGDRYPHPVSPIKRTRRATRDPNDENGLGISVKGRSGKLMSILGGSTTGITAIGGISNDPTLKAIVRTRRRSTPDGEKEQVIHVRKQKRHRVRQPETVKTSKSKHRTNDIPAANDEGEWDDFEDERPRRLKAIEYKRQTDSEDRSRSPRQGSTSKPKEDNQIVIYNHGKDESEDLDLLKREKANVFLSLVNKGPESERGCSIHKILKRFHRDKSASLGSEEQESKEGGERGRGRGRRRNRGLDKEKKDEEEQDLWRMLRLKKNDRGEVVVFLQPNT</sequence>
<keyword evidence="6" id="KW-0539">Nucleus</keyword>
<evidence type="ECO:0000256" key="9">
    <source>
        <dbReference type="SAM" id="MobiDB-lite"/>
    </source>
</evidence>
<feature type="domain" description="Zinc finger C2H2 LYAR-type" evidence="10">
    <location>
        <begin position="30"/>
        <end position="57"/>
    </location>
</feature>
<proteinExistence type="inferred from homology"/>
<dbReference type="AlphaFoldDB" id="A0A0D8JU11"/>
<keyword evidence="5" id="KW-0862">Zinc</keyword>
<dbReference type="GeneID" id="24163791"/>
<name>A0A0D8JU11_COCIM</name>
<keyword evidence="3" id="KW-0677">Repeat</keyword>
<dbReference type="FunFam" id="3.30.1490.490:FF:000001">
    <property type="entry name" value="cell growth-regulating nucleolar protein-like"/>
    <property type="match status" value="1"/>
</dbReference>
<dbReference type="GO" id="GO:0000122">
    <property type="term" value="P:negative regulation of transcription by RNA polymerase II"/>
    <property type="evidence" value="ECO:0007669"/>
    <property type="project" value="TreeGrafter"/>
</dbReference>
<dbReference type="OrthoDB" id="21474at2759"/>
<dbReference type="RefSeq" id="XP_004445270.1">
    <property type="nucleotide sequence ID" value="XM_004445213.1"/>
</dbReference>
<dbReference type="InterPro" id="IPR014898">
    <property type="entry name" value="Znf_C2H2_LYAR"/>
</dbReference>
<keyword evidence="12" id="KW-1185">Reference proteome</keyword>
<comment type="subcellular location">
    <subcellularLocation>
        <location evidence="1">Nucleus</location>
    </subcellularLocation>
</comment>
<feature type="compositionally biased region" description="Basic and acidic residues" evidence="9">
    <location>
        <begin position="570"/>
        <end position="582"/>
    </location>
</feature>
<accession>A0A0D8JU11</accession>
<dbReference type="PROSITE" id="PS51804">
    <property type="entry name" value="ZF_C2HC_LYAR"/>
    <property type="match status" value="2"/>
</dbReference>
<keyword evidence="4 8" id="KW-0863">Zinc-finger</keyword>
<dbReference type="GO" id="GO:0008270">
    <property type="term" value="F:zinc ion binding"/>
    <property type="evidence" value="ECO:0007669"/>
    <property type="project" value="UniProtKB-KW"/>
</dbReference>
<dbReference type="InterPro" id="IPR039999">
    <property type="entry name" value="LYAR"/>
</dbReference>
<feature type="compositionally biased region" description="Basic and acidic residues" evidence="9">
    <location>
        <begin position="552"/>
        <end position="562"/>
    </location>
</feature>
<dbReference type="Gene3D" id="3.30.1490.490">
    <property type="match status" value="1"/>
</dbReference>
<dbReference type="Proteomes" id="UP000001261">
    <property type="component" value="Unassembled WGS sequence"/>
</dbReference>
<feature type="compositionally biased region" description="Acidic residues" evidence="9">
    <location>
        <begin position="445"/>
        <end position="454"/>
    </location>
</feature>
<feature type="region of interest" description="Disordered" evidence="9">
    <location>
        <begin position="87"/>
        <end position="144"/>
    </location>
</feature>
<evidence type="ECO:0000256" key="8">
    <source>
        <dbReference type="PROSITE-ProRule" id="PRU01145"/>
    </source>
</evidence>
<feature type="compositionally biased region" description="Basic and acidic residues" evidence="9">
    <location>
        <begin position="455"/>
        <end position="476"/>
    </location>
</feature>
<evidence type="ECO:0000259" key="10">
    <source>
        <dbReference type="Pfam" id="PF08790"/>
    </source>
</evidence>
<keyword evidence="2" id="KW-0479">Metal-binding</keyword>
<evidence type="ECO:0000313" key="12">
    <source>
        <dbReference type="Proteomes" id="UP000001261"/>
    </source>
</evidence>
<evidence type="ECO:0000256" key="2">
    <source>
        <dbReference type="ARBA" id="ARBA00022723"/>
    </source>
</evidence>
<gene>
    <name evidence="11" type="ORF">CIMG_11609</name>
</gene>
<dbReference type="SUPFAM" id="SSF57667">
    <property type="entry name" value="beta-beta-alpha zinc fingers"/>
    <property type="match status" value="2"/>
</dbReference>
<evidence type="ECO:0000256" key="5">
    <source>
        <dbReference type="ARBA" id="ARBA00022833"/>
    </source>
</evidence>
<feature type="compositionally biased region" description="Basic and acidic residues" evidence="9">
    <location>
        <begin position="402"/>
        <end position="412"/>
    </location>
</feature>
<dbReference type="GO" id="GO:0006364">
    <property type="term" value="P:rRNA processing"/>
    <property type="evidence" value="ECO:0007669"/>
    <property type="project" value="TreeGrafter"/>
</dbReference>
<comment type="similarity">
    <text evidence="7">Belongs to the UPF0743 family.</text>
</comment>
<dbReference type="PANTHER" id="PTHR13100">
    <property type="entry name" value="CELL GROWTH-REGULATING NUCLEOLAR PROTEIN LYAR"/>
    <property type="match status" value="1"/>
</dbReference>
<evidence type="ECO:0000256" key="3">
    <source>
        <dbReference type="ARBA" id="ARBA00022737"/>
    </source>
</evidence>
<organism evidence="11 12">
    <name type="scientific">Coccidioides immitis (strain RS)</name>
    <name type="common">Valley fever fungus</name>
    <dbReference type="NCBI Taxonomy" id="246410"/>
    <lineage>
        <taxon>Eukaryota</taxon>
        <taxon>Fungi</taxon>
        <taxon>Dikarya</taxon>
        <taxon>Ascomycota</taxon>
        <taxon>Pezizomycotina</taxon>
        <taxon>Eurotiomycetes</taxon>
        <taxon>Eurotiomycetidae</taxon>
        <taxon>Onygenales</taxon>
        <taxon>Onygenaceae</taxon>
        <taxon>Coccidioides</taxon>
    </lineage>
</organism>
<dbReference type="EMBL" id="GG704912">
    <property type="protein sequence ID" value="KJF60456.1"/>
    <property type="molecule type" value="Genomic_DNA"/>
</dbReference>
<feature type="compositionally biased region" description="Basic and acidic residues" evidence="9">
    <location>
        <begin position="321"/>
        <end position="336"/>
    </location>
</feature>
<dbReference type="Pfam" id="PF08790">
    <property type="entry name" value="zf-LYAR"/>
    <property type="match status" value="1"/>
</dbReference>
<dbReference type="VEuPathDB" id="FungiDB:CIMG_11609"/>
<dbReference type="PANTHER" id="PTHR13100:SF10">
    <property type="entry name" value="CELL GROWTH-REGULATING NUCLEOLAR PROTEIN"/>
    <property type="match status" value="1"/>
</dbReference>
<feature type="compositionally biased region" description="Pro residues" evidence="9">
    <location>
        <begin position="106"/>
        <end position="120"/>
    </location>
</feature>
<feature type="compositionally biased region" description="Basic residues" evidence="9">
    <location>
        <begin position="413"/>
        <end position="422"/>
    </location>
</feature>
<dbReference type="GO" id="GO:0003677">
    <property type="term" value="F:DNA binding"/>
    <property type="evidence" value="ECO:0007669"/>
    <property type="project" value="InterPro"/>
</dbReference>
<feature type="region of interest" description="Disordered" evidence="9">
    <location>
        <begin position="541"/>
        <end position="582"/>
    </location>
</feature>
<feature type="region of interest" description="Disordered" evidence="9">
    <location>
        <begin position="211"/>
        <end position="341"/>
    </location>
</feature>
<protein>
    <submittedName>
        <fullName evidence="11">Cell growth-regulating nucleolar protein, variant</fullName>
    </submittedName>
</protein>
<dbReference type="InterPro" id="IPR036236">
    <property type="entry name" value="Znf_C2H2_sf"/>
</dbReference>
<evidence type="ECO:0000256" key="7">
    <source>
        <dbReference type="ARBA" id="ARBA00061084"/>
    </source>
</evidence>
<feature type="region of interest" description="Disordered" evidence="9">
    <location>
        <begin position="399"/>
        <end position="493"/>
    </location>
</feature>
<dbReference type="InParanoid" id="A0A0D8JU11"/>
<dbReference type="STRING" id="246410.A0A0D8JU11"/>
<evidence type="ECO:0000256" key="6">
    <source>
        <dbReference type="ARBA" id="ARBA00023242"/>
    </source>
</evidence>
<reference evidence="12" key="1">
    <citation type="journal article" date="2009" name="Genome Res.">
        <title>Comparative genomic analyses of the human fungal pathogens Coccidioides and their relatives.</title>
        <authorList>
            <person name="Sharpton T.J."/>
            <person name="Stajich J.E."/>
            <person name="Rounsley S.D."/>
            <person name="Gardner M.J."/>
            <person name="Wortman J.R."/>
            <person name="Jordar V.S."/>
            <person name="Maiti R."/>
            <person name="Kodira C.D."/>
            <person name="Neafsey D.E."/>
            <person name="Zeng Q."/>
            <person name="Hung C.-Y."/>
            <person name="McMahan C."/>
            <person name="Muszewska A."/>
            <person name="Grynberg M."/>
            <person name="Mandel M.A."/>
            <person name="Kellner E.M."/>
            <person name="Barker B.M."/>
            <person name="Galgiani J.N."/>
            <person name="Orbach M.J."/>
            <person name="Kirkland T.N."/>
            <person name="Cole G.T."/>
            <person name="Henn M.R."/>
            <person name="Birren B.W."/>
            <person name="Taylor J.W."/>
        </authorList>
    </citation>
    <scope>NUCLEOTIDE SEQUENCE [LARGE SCALE GENOMIC DNA]</scope>
    <source>
        <strain evidence="12">RS</strain>
    </source>
</reference>
<feature type="compositionally biased region" description="Basic and acidic residues" evidence="9">
    <location>
        <begin position="130"/>
        <end position="139"/>
    </location>
</feature>
<dbReference type="GO" id="GO:0005730">
    <property type="term" value="C:nucleolus"/>
    <property type="evidence" value="ECO:0007669"/>
    <property type="project" value="TreeGrafter"/>
</dbReference>
<evidence type="ECO:0000313" key="11">
    <source>
        <dbReference type="EMBL" id="KJF60456.1"/>
    </source>
</evidence>
<dbReference type="KEGG" id="cim:CIMG_11609"/>
<evidence type="ECO:0000256" key="1">
    <source>
        <dbReference type="ARBA" id="ARBA00004123"/>
    </source>
</evidence>